<evidence type="ECO:0000313" key="4">
    <source>
        <dbReference type="Proteomes" id="UP001055172"/>
    </source>
</evidence>
<evidence type="ECO:0000313" key="3">
    <source>
        <dbReference type="EMBL" id="GJC82363.1"/>
    </source>
</evidence>
<feature type="region of interest" description="Disordered" evidence="1">
    <location>
        <begin position="309"/>
        <end position="328"/>
    </location>
</feature>
<evidence type="ECO:0000256" key="1">
    <source>
        <dbReference type="SAM" id="MobiDB-lite"/>
    </source>
</evidence>
<reference evidence="3 4" key="1">
    <citation type="submission" date="2021-07" db="EMBL/GenBank/DDBJ databases">
        <title>Genome data of Colletotrichum spaethianum.</title>
        <authorList>
            <person name="Utami Y.D."/>
            <person name="Hiruma K."/>
        </authorList>
    </citation>
    <scope>NUCLEOTIDE SEQUENCE [LARGE SCALE GENOMIC DNA]</scope>
    <source>
        <strain evidence="3 4">MAFF 242679</strain>
    </source>
</reference>
<feature type="region of interest" description="Disordered" evidence="1">
    <location>
        <begin position="337"/>
        <end position="382"/>
    </location>
</feature>
<dbReference type="AlphaFoldDB" id="A0AA37LSI7"/>
<comment type="caution">
    <text evidence="3">The sequence shown here is derived from an EMBL/GenBank/DDBJ whole genome shotgun (WGS) entry which is preliminary data.</text>
</comment>
<keyword evidence="4" id="KW-1185">Reference proteome</keyword>
<accession>A0AA37LSI7</accession>
<dbReference type="EMBL" id="BPPX01000009">
    <property type="protein sequence ID" value="GJC82363.1"/>
    <property type="molecule type" value="Genomic_DNA"/>
</dbReference>
<feature type="domain" description="DUF2293" evidence="2">
    <location>
        <begin position="180"/>
        <end position="288"/>
    </location>
</feature>
<sequence length="447" mass="49694">MGREKRTQPGPRGTAKDRHKKAGKVSKPIDRSAPLPPGLVAAKPVTAIAGNKHQSYFEFIENKERKKPLLLENTTNTDPPPGMRYIPIGNPELTERCQDISRELGASVYIVTKAKKDASDLSLQIHRVGYHIRENIVDRALAELGLTDVYVPELIGQGDGGLVEKIPDDQNEIDKQADAALRELFPRIPNTDRQQIIDHAFQKVGGTAKEAWKHRGSADRLSQGRHFKGDLVVGLQQDLSLSRRVQLAVLAHIRHNHTRYDELLRETTWHNARRATEQLCLDILVKWRGDDENGRNQLDEILREVVVLSDDSDDEDSGEEPDSESSEILIDRSHNAGRMSASAAPQNVANSRKRLSTAVLSRPGSPVPMRRPEHLGGSPKGRANALSIVSVTSVDMRLLEMLRGTTPCSGRERPMVVQASQAWRTVPPVTAHTPRADLLHPLRTELL</sequence>
<organism evidence="3 4">
    <name type="scientific">Colletotrichum liriopes</name>
    <dbReference type="NCBI Taxonomy" id="708192"/>
    <lineage>
        <taxon>Eukaryota</taxon>
        <taxon>Fungi</taxon>
        <taxon>Dikarya</taxon>
        <taxon>Ascomycota</taxon>
        <taxon>Pezizomycotina</taxon>
        <taxon>Sordariomycetes</taxon>
        <taxon>Hypocreomycetidae</taxon>
        <taxon>Glomerellales</taxon>
        <taxon>Glomerellaceae</taxon>
        <taxon>Colletotrichum</taxon>
        <taxon>Colletotrichum spaethianum species complex</taxon>
    </lineage>
</organism>
<proteinExistence type="predicted"/>
<dbReference type="Proteomes" id="UP001055172">
    <property type="component" value="Unassembled WGS sequence"/>
</dbReference>
<protein>
    <recommendedName>
        <fullName evidence="2">DUF2293 domain-containing protein</fullName>
    </recommendedName>
</protein>
<dbReference type="PANTHER" id="PTHR38113:SF1">
    <property type="entry name" value="DUF2293 DOMAIN-CONTAINING PROTEIN"/>
    <property type="match status" value="1"/>
</dbReference>
<name>A0AA37LSI7_9PEZI</name>
<feature type="region of interest" description="Disordered" evidence="1">
    <location>
        <begin position="1"/>
        <end position="38"/>
    </location>
</feature>
<dbReference type="Pfam" id="PF10056">
    <property type="entry name" value="DUF2293"/>
    <property type="match status" value="1"/>
</dbReference>
<dbReference type="PANTHER" id="PTHR38113">
    <property type="match status" value="1"/>
</dbReference>
<feature type="compositionally biased region" description="Acidic residues" evidence="1">
    <location>
        <begin position="310"/>
        <end position="325"/>
    </location>
</feature>
<evidence type="ECO:0000259" key="2">
    <source>
        <dbReference type="Pfam" id="PF10056"/>
    </source>
</evidence>
<dbReference type="InterPro" id="IPR018744">
    <property type="entry name" value="DUF2293"/>
</dbReference>
<gene>
    <name evidence="3" type="ORF">ColLi_05201</name>
</gene>